<dbReference type="GO" id="GO:0008168">
    <property type="term" value="F:methyltransferase activity"/>
    <property type="evidence" value="ECO:0007669"/>
    <property type="project" value="UniProtKB-KW"/>
</dbReference>
<dbReference type="EMBL" id="JABUFE010000002">
    <property type="protein sequence ID" value="NSX53945.1"/>
    <property type="molecule type" value="Genomic_DNA"/>
</dbReference>
<name>A0ABX2INL1_9RHOB</name>
<dbReference type="GO" id="GO:0032259">
    <property type="term" value="P:methylation"/>
    <property type="evidence" value="ECO:0007669"/>
    <property type="project" value="UniProtKB-KW"/>
</dbReference>
<reference evidence="1 2" key="1">
    <citation type="submission" date="2020-06" db="EMBL/GenBank/DDBJ databases">
        <title>Sulfitobacter algicola sp. nov., isolated from green algae.</title>
        <authorList>
            <person name="Wang C."/>
        </authorList>
    </citation>
    <scope>NUCLEOTIDE SEQUENCE [LARGE SCALE GENOMIC DNA]</scope>
    <source>
        <strain evidence="1 2">1151</strain>
    </source>
</reference>
<dbReference type="Pfam" id="PF13489">
    <property type="entry name" value="Methyltransf_23"/>
    <property type="match status" value="1"/>
</dbReference>
<evidence type="ECO:0000313" key="2">
    <source>
        <dbReference type="Proteomes" id="UP000777935"/>
    </source>
</evidence>
<accession>A0ABX2INL1</accession>
<gene>
    <name evidence="1" type="ORF">HRQ87_03930</name>
</gene>
<dbReference type="Gene3D" id="3.40.50.150">
    <property type="entry name" value="Vaccinia Virus protein VP39"/>
    <property type="match status" value="1"/>
</dbReference>
<comment type="caution">
    <text evidence="1">The sequence shown here is derived from an EMBL/GenBank/DDBJ whole genome shotgun (WGS) entry which is preliminary data.</text>
</comment>
<sequence length="198" mass="21781">MDRKTLATYTAKANHYATLVSRGTPDQDLQTFIDAIPTNGVVLDLGCGPGNSAAMMRDAGLQVEATDACAEMVQLAKDQYGIDARLETFDQLTAKGHYHGIWANFSLLHAVQADIPVHLTQIHNALRIDGYFHIGMKLGSGEKRDKIGRFYSFYSEEDLTNLLINCGFEPEYKRQGEGKGLAGTVEPFIIIQSRKANA</sequence>
<evidence type="ECO:0000313" key="1">
    <source>
        <dbReference type="EMBL" id="NSX53945.1"/>
    </source>
</evidence>
<keyword evidence="1" id="KW-0808">Transferase</keyword>
<keyword evidence="2" id="KW-1185">Reference proteome</keyword>
<dbReference type="Proteomes" id="UP000777935">
    <property type="component" value="Unassembled WGS sequence"/>
</dbReference>
<dbReference type="CDD" id="cd02440">
    <property type="entry name" value="AdoMet_MTases"/>
    <property type="match status" value="1"/>
</dbReference>
<dbReference type="SUPFAM" id="SSF53335">
    <property type="entry name" value="S-adenosyl-L-methionine-dependent methyltransferases"/>
    <property type="match status" value="1"/>
</dbReference>
<protein>
    <submittedName>
        <fullName evidence="1">Class I SAM-dependent methyltransferase</fullName>
    </submittedName>
</protein>
<dbReference type="PANTHER" id="PTHR43861:SF1">
    <property type="entry name" value="TRANS-ACONITATE 2-METHYLTRANSFERASE"/>
    <property type="match status" value="1"/>
</dbReference>
<dbReference type="InterPro" id="IPR029063">
    <property type="entry name" value="SAM-dependent_MTases_sf"/>
</dbReference>
<proteinExistence type="predicted"/>
<keyword evidence="1" id="KW-0489">Methyltransferase</keyword>
<organism evidence="1 2">
    <name type="scientific">Parasulfitobacter algicola</name>
    <dbReference type="NCBI Taxonomy" id="2614809"/>
    <lineage>
        <taxon>Bacteria</taxon>
        <taxon>Pseudomonadati</taxon>
        <taxon>Pseudomonadota</taxon>
        <taxon>Alphaproteobacteria</taxon>
        <taxon>Rhodobacterales</taxon>
        <taxon>Roseobacteraceae</taxon>
        <taxon>Parasulfitobacter</taxon>
    </lineage>
</organism>
<dbReference type="RefSeq" id="WP_174135481.1">
    <property type="nucleotide sequence ID" value="NZ_JABUFE010000002.1"/>
</dbReference>
<dbReference type="PANTHER" id="PTHR43861">
    <property type="entry name" value="TRANS-ACONITATE 2-METHYLTRANSFERASE-RELATED"/>
    <property type="match status" value="1"/>
</dbReference>